<accession>A0A9W8A2W4</accession>
<feature type="binding site" description="axial binding residue" evidence="7">
    <location>
        <position position="449"/>
    </location>
    <ligand>
        <name>heme</name>
        <dbReference type="ChEBI" id="CHEBI:30413"/>
    </ligand>
    <ligandPart>
        <name>Fe</name>
        <dbReference type="ChEBI" id="CHEBI:18248"/>
    </ligandPart>
</feature>
<dbReference type="PANTHER" id="PTHR24291:SF50">
    <property type="entry name" value="BIFUNCTIONAL ALBAFLAVENONE MONOOXYGENASE_TERPENE SYNTHASE"/>
    <property type="match status" value="1"/>
</dbReference>
<evidence type="ECO:0000256" key="3">
    <source>
        <dbReference type="ARBA" id="ARBA00022723"/>
    </source>
</evidence>
<name>A0A9W8A2W4_9FUNG</name>
<dbReference type="Pfam" id="PF00067">
    <property type="entry name" value="p450"/>
    <property type="match status" value="1"/>
</dbReference>
<evidence type="ECO:0000313" key="11">
    <source>
        <dbReference type="Proteomes" id="UP001150538"/>
    </source>
</evidence>
<dbReference type="PROSITE" id="PS00086">
    <property type="entry name" value="CYTOCHROME_P450"/>
    <property type="match status" value="1"/>
</dbReference>
<evidence type="ECO:0000256" key="2">
    <source>
        <dbReference type="ARBA" id="ARBA00022617"/>
    </source>
</evidence>
<evidence type="ECO:0000256" key="9">
    <source>
        <dbReference type="SAM" id="Phobius"/>
    </source>
</evidence>
<reference evidence="10" key="1">
    <citation type="submission" date="2022-07" db="EMBL/GenBank/DDBJ databases">
        <title>Phylogenomic reconstructions and comparative analyses of Kickxellomycotina fungi.</title>
        <authorList>
            <person name="Reynolds N.K."/>
            <person name="Stajich J.E."/>
            <person name="Barry K."/>
            <person name="Grigoriev I.V."/>
            <person name="Crous P."/>
            <person name="Smith M.E."/>
        </authorList>
    </citation>
    <scope>NUCLEOTIDE SEQUENCE</scope>
    <source>
        <strain evidence="10">NBRC 100468</strain>
    </source>
</reference>
<dbReference type="InterPro" id="IPR036396">
    <property type="entry name" value="Cyt_P450_sf"/>
</dbReference>
<dbReference type="InterPro" id="IPR050196">
    <property type="entry name" value="Cytochrome_P450_Monoox"/>
</dbReference>
<keyword evidence="5 7" id="KW-0408">Iron</keyword>
<proteinExistence type="inferred from homology"/>
<comment type="caution">
    <text evidence="10">The sequence shown here is derived from an EMBL/GenBank/DDBJ whole genome shotgun (WGS) entry which is preliminary data.</text>
</comment>
<keyword evidence="6 8" id="KW-0503">Monooxygenase</keyword>
<keyword evidence="2 7" id="KW-0349">Heme</keyword>
<dbReference type="GO" id="GO:0005506">
    <property type="term" value="F:iron ion binding"/>
    <property type="evidence" value="ECO:0007669"/>
    <property type="project" value="InterPro"/>
</dbReference>
<dbReference type="PRINTS" id="PR00463">
    <property type="entry name" value="EP450I"/>
</dbReference>
<evidence type="ECO:0000256" key="1">
    <source>
        <dbReference type="ARBA" id="ARBA00010617"/>
    </source>
</evidence>
<dbReference type="GO" id="GO:0020037">
    <property type="term" value="F:heme binding"/>
    <property type="evidence" value="ECO:0007669"/>
    <property type="project" value="InterPro"/>
</dbReference>
<organism evidence="10 11">
    <name type="scientific">Mycoemilia scoparia</name>
    <dbReference type="NCBI Taxonomy" id="417184"/>
    <lineage>
        <taxon>Eukaryota</taxon>
        <taxon>Fungi</taxon>
        <taxon>Fungi incertae sedis</taxon>
        <taxon>Zoopagomycota</taxon>
        <taxon>Kickxellomycotina</taxon>
        <taxon>Kickxellomycetes</taxon>
        <taxon>Kickxellales</taxon>
        <taxon>Kickxellaceae</taxon>
        <taxon>Mycoemilia</taxon>
    </lineage>
</organism>
<dbReference type="Gene3D" id="1.10.630.10">
    <property type="entry name" value="Cytochrome P450"/>
    <property type="match status" value="1"/>
</dbReference>
<dbReference type="PRINTS" id="PR00385">
    <property type="entry name" value="P450"/>
</dbReference>
<dbReference type="PANTHER" id="PTHR24291">
    <property type="entry name" value="CYTOCHROME P450 FAMILY 4"/>
    <property type="match status" value="1"/>
</dbReference>
<evidence type="ECO:0000256" key="5">
    <source>
        <dbReference type="ARBA" id="ARBA00023004"/>
    </source>
</evidence>
<dbReference type="Proteomes" id="UP001150538">
    <property type="component" value="Unassembled WGS sequence"/>
</dbReference>
<evidence type="ECO:0000256" key="7">
    <source>
        <dbReference type="PIRSR" id="PIRSR602401-1"/>
    </source>
</evidence>
<evidence type="ECO:0000256" key="8">
    <source>
        <dbReference type="RuleBase" id="RU000461"/>
    </source>
</evidence>
<keyword evidence="9" id="KW-0812">Transmembrane</keyword>
<gene>
    <name evidence="10" type="ORF">H4219_002894</name>
</gene>
<sequence>MLDISILPVCIGILTALLTSLGWWALSPPAELRHIPSVSTLKFMWYFISNKTREELHRDVFEPALKASGVAKVWFLGAWIVMFSEPELVKKVLVDINTFQKYNIGERMKGTIDYDFFGNSFFFMNGQEWRHQRQIVNPAFHRSWDTTKVGIVAKDLIEFLEKSKKEPIEVVTLMHRTALDALGRIAFDFDFGAIRDPTNPYYRLYMDIMDIMRIPIRRFFPQLDKFPFPYVKRGIKKMAEFDEIIYKMVNKKLKEALKRKELGISLNMEDRSKLDLLTLMIEAKVHTNSDSTDKQFRDNLMLFYIGGHDTTSNSMSFILMELARNQEIQELARKEATEVLGDEPKDIVPTPEQLKSLKYIDQIIKENQRKNPIMSMVSREVAKPVEIGGCVLKPGVMAGVYMYGVQHNPKYYKDPETFDPDRFGPNPNPDKYNRVPFSWVPFGGGARQCMGMNFSMVEQQVFISMLVRKFKWSLPENSPFLRGQKTGHFEVCYPKDLEIIFEPIY</sequence>
<feature type="transmembrane region" description="Helical" evidence="9">
    <location>
        <begin position="6"/>
        <end position="26"/>
    </location>
</feature>
<evidence type="ECO:0000256" key="6">
    <source>
        <dbReference type="ARBA" id="ARBA00023033"/>
    </source>
</evidence>
<keyword evidence="9" id="KW-1133">Transmembrane helix</keyword>
<protein>
    <recommendedName>
        <fullName evidence="12">Cytochrome P450</fullName>
    </recommendedName>
</protein>
<keyword evidence="11" id="KW-1185">Reference proteome</keyword>
<dbReference type="InterPro" id="IPR017972">
    <property type="entry name" value="Cyt_P450_CS"/>
</dbReference>
<comment type="similarity">
    <text evidence="1 8">Belongs to the cytochrome P450 family.</text>
</comment>
<dbReference type="GO" id="GO:0016705">
    <property type="term" value="F:oxidoreductase activity, acting on paired donors, with incorporation or reduction of molecular oxygen"/>
    <property type="evidence" value="ECO:0007669"/>
    <property type="project" value="InterPro"/>
</dbReference>
<keyword evidence="9" id="KW-0472">Membrane</keyword>
<dbReference type="OrthoDB" id="1470350at2759"/>
<dbReference type="InterPro" id="IPR002401">
    <property type="entry name" value="Cyt_P450_E_grp-I"/>
</dbReference>
<dbReference type="EMBL" id="JANBPU010000056">
    <property type="protein sequence ID" value="KAJ1918006.1"/>
    <property type="molecule type" value="Genomic_DNA"/>
</dbReference>
<dbReference type="SUPFAM" id="SSF48264">
    <property type="entry name" value="Cytochrome P450"/>
    <property type="match status" value="1"/>
</dbReference>
<dbReference type="AlphaFoldDB" id="A0A9W8A2W4"/>
<keyword evidence="4 8" id="KW-0560">Oxidoreductase</keyword>
<dbReference type="GO" id="GO:0004497">
    <property type="term" value="F:monooxygenase activity"/>
    <property type="evidence" value="ECO:0007669"/>
    <property type="project" value="UniProtKB-KW"/>
</dbReference>
<evidence type="ECO:0000256" key="4">
    <source>
        <dbReference type="ARBA" id="ARBA00023002"/>
    </source>
</evidence>
<evidence type="ECO:0000313" key="10">
    <source>
        <dbReference type="EMBL" id="KAJ1918006.1"/>
    </source>
</evidence>
<evidence type="ECO:0008006" key="12">
    <source>
        <dbReference type="Google" id="ProtNLM"/>
    </source>
</evidence>
<keyword evidence="3 7" id="KW-0479">Metal-binding</keyword>
<dbReference type="InterPro" id="IPR001128">
    <property type="entry name" value="Cyt_P450"/>
</dbReference>
<comment type="cofactor">
    <cofactor evidence="7">
        <name>heme</name>
        <dbReference type="ChEBI" id="CHEBI:30413"/>
    </cofactor>
</comment>